<evidence type="ECO:0000313" key="2">
    <source>
        <dbReference type="EMBL" id="AVH55323.1"/>
    </source>
</evidence>
<proteinExistence type="predicted"/>
<name>A0ABN5HW32_9ACTN</name>
<reference evidence="2 3" key="1">
    <citation type="submission" date="2018-02" db="EMBL/GenBank/DDBJ databases">
        <title>Complete genome sequence of Streptomyces dengpaensis, the producer of angucyclines.</title>
        <authorList>
            <person name="Yumei L."/>
        </authorList>
    </citation>
    <scope>NUCLEOTIDE SEQUENCE [LARGE SCALE GENOMIC DNA]</scope>
    <source>
        <strain evidence="2 3">XZHG99</strain>
    </source>
</reference>
<feature type="region of interest" description="Disordered" evidence="1">
    <location>
        <begin position="291"/>
        <end position="386"/>
    </location>
</feature>
<dbReference type="EMBL" id="CP026652">
    <property type="protein sequence ID" value="AVH55323.1"/>
    <property type="molecule type" value="Genomic_DNA"/>
</dbReference>
<feature type="region of interest" description="Disordered" evidence="1">
    <location>
        <begin position="52"/>
        <end position="71"/>
    </location>
</feature>
<dbReference type="InterPro" id="IPR052989">
    <property type="entry name" value="Mg-chelatase_DI-like"/>
</dbReference>
<dbReference type="PANTHER" id="PTHR35023:SF1">
    <property type="entry name" value="MG-PROTOPORPHYRIN IX CHELATASE"/>
    <property type="match status" value="1"/>
</dbReference>
<organism evidence="2 3">
    <name type="scientific">Streptomyces dengpaensis</name>
    <dbReference type="NCBI Taxonomy" id="2049881"/>
    <lineage>
        <taxon>Bacteria</taxon>
        <taxon>Bacillati</taxon>
        <taxon>Actinomycetota</taxon>
        <taxon>Actinomycetes</taxon>
        <taxon>Kitasatosporales</taxon>
        <taxon>Streptomycetaceae</taxon>
        <taxon>Streptomyces</taxon>
    </lineage>
</organism>
<dbReference type="RefSeq" id="WP_099502714.1">
    <property type="nucleotide sequence ID" value="NZ_CP026652.1"/>
</dbReference>
<evidence type="ECO:0000313" key="3">
    <source>
        <dbReference type="Proteomes" id="UP000238413"/>
    </source>
</evidence>
<dbReference type="PANTHER" id="PTHR35023">
    <property type="entry name" value="CHELATASE-RELATED"/>
    <property type="match status" value="1"/>
</dbReference>
<protein>
    <recommendedName>
        <fullName evidence="4">Magnesium chelatase</fullName>
    </recommendedName>
</protein>
<dbReference type="Proteomes" id="UP000238413">
    <property type="component" value="Chromosome"/>
</dbReference>
<evidence type="ECO:0008006" key="4">
    <source>
        <dbReference type="Google" id="ProtNLM"/>
    </source>
</evidence>
<keyword evidence="3" id="KW-1185">Reference proteome</keyword>
<dbReference type="Gene3D" id="1.10.8.80">
    <property type="entry name" value="Magnesium chelatase subunit I, C-Terminal domain"/>
    <property type="match status" value="1"/>
</dbReference>
<gene>
    <name evidence="2" type="ORF">C4B68_05435</name>
</gene>
<sequence>MPALVDPVDRALTVLACVAAQPRSTGVVFLDLDPELLPALGDWLAAHLSQAEPGAGEPGVREPGVGDERPTPAVRALGSWLSEDDLWLRTLLSRDGLRLLPGLLVEEPGTPPPVLLVPDLCRAGPAVVRAALAVLDADAASAERHGHSMLWRPGGHWLAALRRSEASRLSPHLLDRFPVRMDAARLNGELWRLAGAGRAGGSPARPDEWTERAALGAALPRLDRTEGRNLPVLAPEAARQVVALTTRTPGLRRSLTLARLARALAARAHDAEVEPRHVDAAAELLGIAAPHRRDDPEPSEPPALPPPAPAPAFSRTDRSDSAPPQEPVATPVTVAGSGPARPMDPVETAGPAGPAASGYPEDAPDALPQLASLRPPGHRRTSSRRLHGCPLGTVRARDVHDLALVASLVEAARFQTVRRRETDSAPGTLIVRPEDLRQYRRKAEPAQALVLVLDHSCHDDVDWAPALAPHLRWAYETNAAVSVVEFGHAGAASELCAERFRAASLLDPEVVQALQRTPGRASPLAHAVDLAAHEVRRFLRRGRGVVDETVLVVVTDGRGNVPLDASLRGRVPSRVRREGLDDALRIAGTIRALGRVRTYVVAPETDQYPELPGELADALGARQEVVPERGAGTGTGSGSGIGGGA</sequence>
<accession>A0ABN5HW32</accession>
<feature type="compositionally biased region" description="Pro residues" evidence="1">
    <location>
        <begin position="299"/>
        <end position="310"/>
    </location>
</feature>
<feature type="compositionally biased region" description="Basic residues" evidence="1">
    <location>
        <begin position="376"/>
        <end position="386"/>
    </location>
</feature>
<evidence type="ECO:0000256" key="1">
    <source>
        <dbReference type="SAM" id="MobiDB-lite"/>
    </source>
</evidence>